<dbReference type="STRING" id="1178516.AWR27_18345"/>
<dbReference type="OrthoDB" id="9795766at2"/>
<dbReference type="KEGG" id="smon:AWR27_18345"/>
<dbReference type="Gene3D" id="2.10.260.10">
    <property type="match status" value="1"/>
</dbReference>
<accession>A0A1P9X0F4</accession>
<dbReference type="InterPro" id="IPR007159">
    <property type="entry name" value="SpoVT-AbrB_dom"/>
</dbReference>
<dbReference type="GO" id="GO:0003677">
    <property type="term" value="F:DNA binding"/>
    <property type="evidence" value="ECO:0007669"/>
    <property type="project" value="InterPro"/>
</dbReference>
<keyword evidence="3" id="KW-1185">Reference proteome</keyword>
<evidence type="ECO:0000313" key="2">
    <source>
        <dbReference type="EMBL" id="AQG81109.1"/>
    </source>
</evidence>
<dbReference type="Proteomes" id="UP000187941">
    <property type="component" value="Chromosome"/>
</dbReference>
<gene>
    <name evidence="2" type="ORF">AWR27_18345</name>
</gene>
<evidence type="ECO:0000313" key="3">
    <source>
        <dbReference type="Proteomes" id="UP000187941"/>
    </source>
</evidence>
<dbReference type="SMART" id="SM00966">
    <property type="entry name" value="SpoVT_AbrB"/>
    <property type="match status" value="1"/>
</dbReference>
<organism evidence="2 3">
    <name type="scientific">Spirosoma montaniterrae</name>
    <dbReference type="NCBI Taxonomy" id="1178516"/>
    <lineage>
        <taxon>Bacteria</taxon>
        <taxon>Pseudomonadati</taxon>
        <taxon>Bacteroidota</taxon>
        <taxon>Cytophagia</taxon>
        <taxon>Cytophagales</taxon>
        <taxon>Cytophagaceae</taxon>
        <taxon>Spirosoma</taxon>
    </lineage>
</organism>
<feature type="domain" description="SpoVT-AbrB" evidence="1">
    <location>
        <begin position="6"/>
        <end position="49"/>
    </location>
</feature>
<dbReference type="RefSeq" id="WP_077132572.1">
    <property type="nucleotide sequence ID" value="NZ_CP014263.1"/>
</dbReference>
<name>A0A1P9X0F4_9BACT</name>
<dbReference type="SUPFAM" id="SSF89447">
    <property type="entry name" value="AbrB/MazE/MraZ-like"/>
    <property type="match status" value="1"/>
</dbReference>
<sequence>MRLSVVSIGNSKGIRIPKAVLDKYRIKDSVEVEMRDDALVLKPVRTPREGWEEQFRQAITAGDLPDEELLEPFPNDFDTDDWTW</sequence>
<dbReference type="AlphaFoldDB" id="A0A1P9X0F4"/>
<dbReference type="EMBL" id="CP014263">
    <property type="protein sequence ID" value="AQG81109.1"/>
    <property type="molecule type" value="Genomic_DNA"/>
</dbReference>
<dbReference type="InterPro" id="IPR037914">
    <property type="entry name" value="SpoVT-AbrB_sf"/>
</dbReference>
<dbReference type="Pfam" id="PF04014">
    <property type="entry name" value="MazE_antitoxin"/>
    <property type="match status" value="1"/>
</dbReference>
<reference evidence="2 3" key="1">
    <citation type="submission" date="2016-01" db="EMBL/GenBank/DDBJ databases">
        <authorList>
            <person name="Oliw E.H."/>
        </authorList>
    </citation>
    <scope>NUCLEOTIDE SEQUENCE [LARGE SCALE GENOMIC DNA]</scope>
    <source>
        <strain evidence="2 3">DY10</strain>
    </source>
</reference>
<evidence type="ECO:0000259" key="1">
    <source>
        <dbReference type="SMART" id="SM00966"/>
    </source>
</evidence>
<protein>
    <submittedName>
        <fullName evidence="2">MazF family transcriptional regulator</fullName>
    </submittedName>
</protein>
<proteinExistence type="predicted"/>